<organism evidence="1 2">
    <name type="scientific">Paenibacillus curdlanolyticus YK9</name>
    <dbReference type="NCBI Taxonomy" id="717606"/>
    <lineage>
        <taxon>Bacteria</taxon>
        <taxon>Bacillati</taxon>
        <taxon>Bacillota</taxon>
        <taxon>Bacilli</taxon>
        <taxon>Bacillales</taxon>
        <taxon>Paenibacillaceae</taxon>
        <taxon>Paenibacillus</taxon>
    </lineage>
</organism>
<protein>
    <submittedName>
        <fullName evidence="1">Uncharacterized protein</fullName>
    </submittedName>
</protein>
<accession>E0I9J0</accession>
<reference evidence="1 2" key="1">
    <citation type="submission" date="2010-07" db="EMBL/GenBank/DDBJ databases">
        <title>The draft genome of Paenibacillus curdlanolyticus YK9.</title>
        <authorList>
            <consortium name="US DOE Joint Genome Institute (JGI-PGF)"/>
            <person name="Lucas S."/>
            <person name="Copeland A."/>
            <person name="Lapidus A."/>
            <person name="Cheng J.-F."/>
            <person name="Bruce D."/>
            <person name="Goodwin L."/>
            <person name="Pitluck S."/>
            <person name="Land M.L."/>
            <person name="Hauser L."/>
            <person name="Chang Y.-J."/>
            <person name="Jeffries C."/>
            <person name="Anderson I.J."/>
            <person name="Johnson E."/>
            <person name="Loganathan U."/>
            <person name="Mulhopadhyay B."/>
            <person name="Kyrpides N."/>
            <person name="Woyke T.J."/>
        </authorList>
    </citation>
    <scope>NUCLEOTIDE SEQUENCE [LARGE SCALE GENOMIC DNA]</scope>
    <source>
        <strain evidence="1 2">YK9</strain>
    </source>
</reference>
<name>E0I9J0_9BACL</name>
<evidence type="ECO:0000313" key="1">
    <source>
        <dbReference type="EMBL" id="EFM11074.1"/>
    </source>
</evidence>
<dbReference type="Proteomes" id="UP000005387">
    <property type="component" value="Unassembled WGS sequence"/>
</dbReference>
<dbReference type="AlphaFoldDB" id="E0I9J0"/>
<dbReference type="STRING" id="717606.PaecuDRAFT_2327"/>
<sequence>MSIFKEHLVLFLFQFIFKETTRVFAFDIVSSQKYILYIQIIKYMRIEGT</sequence>
<evidence type="ECO:0000313" key="2">
    <source>
        <dbReference type="Proteomes" id="UP000005387"/>
    </source>
</evidence>
<proteinExistence type="predicted"/>
<keyword evidence="2" id="KW-1185">Reference proteome</keyword>
<dbReference type="EMBL" id="AEDD01000005">
    <property type="protein sequence ID" value="EFM11074.1"/>
    <property type="molecule type" value="Genomic_DNA"/>
</dbReference>
<gene>
    <name evidence="1" type="ORF">PaecuDRAFT_2327</name>
</gene>